<dbReference type="Proteomes" id="UP001228044">
    <property type="component" value="Unassembled WGS sequence"/>
</dbReference>
<comment type="caution">
    <text evidence="2">The sequence shown here is derived from an EMBL/GenBank/DDBJ whole genome shotgun (WGS) entry which is preliminary data.</text>
</comment>
<evidence type="ECO:0000256" key="1">
    <source>
        <dbReference type="SAM" id="Phobius"/>
    </source>
</evidence>
<dbReference type="Pfam" id="PF07963">
    <property type="entry name" value="N_methyl"/>
    <property type="match status" value="1"/>
</dbReference>
<sequence>MSQGRHARLLHRERGFTLFETLIAAGLLAMAAGGILSLQRDLFSRQTTNRDRVVGLQLQQQCAEKLLATRRNGAGYAAIDSATICSGLGGYGFGAPGVVLRDAANSVVTSCSSASCTATISITKGSSSLPALTLQLSNY</sequence>
<organism evidence="2 3">
    <name type="scientific">Roseateles violae</name>
    <dbReference type="NCBI Taxonomy" id="3058042"/>
    <lineage>
        <taxon>Bacteria</taxon>
        <taxon>Pseudomonadati</taxon>
        <taxon>Pseudomonadota</taxon>
        <taxon>Betaproteobacteria</taxon>
        <taxon>Burkholderiales</taxon>
        <taxon>Sphaerotilaceae</taxon>
        <taxon>Roseateles</taxon>
    </lineage>
</organism>
<feature type="transmembrane region" description="Helical" evidence="1">
    <location>
        <begin position="21"/>
        <end position="38"/>
    </location>
</feature>
<proteinExistence type="predicted"/>
<protein>
    <submittedName>
        <fullName evidence="2">Prepilin-type N-terminal cleavage/methylation domain-containing protein</fullName>
    </submittedName>
</protein>
<dbReference type="RefSeq" id="WP_290360004.1">
    <property type="nucleotide sequence ID" value="NZ_JAUHHC010000004.1"/>
</dbReference>
<evidence type="ECO:0000313" key="3">
    <source>
        <dbReference type="Proteomes" id="UP001228044"/>
    </source>
</evidence>
<reference evidence="2 3" key="1">
    <citation type="submission" date="2023-06" db="EMBL/GenBank/DDBJ databases">
        <title>Pelomonas sp. PFR6 16S ribosomal RNA gene Genome sequencing and assembly.</title>
        <authorList>
            <person name="Woo H."/>
        </authorList>
    </citation>
    <scope>NUCLEOTIDE SEQUENCE [LARGE SCALE GENOMIC DNA]</scope>
    <source>
        <strain evidence="2 3">PFR6</strain>
    </source>
</reference>
<name>A0ABT8DXS0_9BURK</name>
<dbReference type="InterPro" id="IPR012902">
    <property type="entry name" value="N_methyl_site"/>
</dbReference>
<keyword evidence="1" id="KW-0812">Transmembrane</keyword>
<accession>A0ABT8DXS0</accession>
<dbReference type="EMBL" id="JAUHHC010000004">
    <property type="protein sequence ID" value="MDN3921689.1"/>
    <property type="molecule type" value="Genomic_DNA"/>
</dbReference>
<keyword evidence="1" id="KW-0472">Membrane</keyword>
<gene>
    <name evidence="2" type="ORF">QWJ38_15455</name>
</gene>
<keyword evidence="1" id="KW-1133">Transmembrane helix</keyword>
<evidence type="ECO:0000313" key="2">
    <source>
        <dbReference type="EMBL" id="MDN3921689.1"/>
    </source>
</evidence>
<keyword evidence="3" id="KW-1185">Reference proteome</keyword>